<gene>
    <name evidence="1" type="ORF">SAMN04487792_0281</name>
</gene>
<dbReference type="RefSeq" id="WP_090092142.1">
    <property type="nucleotide sequence ID" value="NZ_CBCRVU010000001.1"/>
</dbReference>
<dbReference type="EMBL" id="FOMN01000001">
    <property type="protein sequence ID" value="SFD31301.1"/>
    <property type="molecule type" value="Genomic_DNA"/>
</dbReference>
<organism evidence="1 2">
    <name type="scientific">Lactobacillus bombicola</name>
    <dbReference type="NCBI Taxonomy" id="1505723"/>
    <lineage>
        <taxon>Bacteria</taxon>
        <taxon>Bacillati</taxon>
        <taxon>Bacillota</taxon>
        <taxon>Bacilli</taxon>
        <taxon>Lactobacillales</taxon>
        <taxon>Lactobacillaceae</taxon>
        <taxon>Lactobacillus</taxon>
    </lineage>
</organism>
<accession>A0A1I1RAC0</accession>
<dbReference type="STRING" id="1505723.SAMN04487792_0281"/>
<dbReference type="Proteomes" id="UP000199599">
    <property type="component" value="Unassembled WGS sequence"/>
</dbReference>
<name>A0A1I1RAC0_9LACO</name>
<evidence type="ECO:0000313" key="2">
    <source>
        <dbReference type="Proteomes" id="UP000199599"/>
    </source>
</evidence>
<dbReference type="AlphaFoldDB" id="A0A1I1RAC0"/>
<evidence type="ECO:0008006" key="3">
    <source>
        <dbReference type="Google" id="ProtNLM"/>
    </source>
</evidence>
<reference evidence="2" key="1">
    <citation type="submission" date="2016-10" db="EMBL/GenBank/DDBJ databases">
        <authorList>
            <person name="Varghese N."/>
            <person name="Submissions S."/>
        </authorList>
    </citation>
    <scope>NUCLEOTIDE SEQUENCE [LARGE SCALE GENOMIC DNA]</scope>
    <source>
        <strain evidence="2">R-53102</strain>
    </source>
</reference>
<protein>
    <recommendedName>
        <fullName evidence="3">XRE family transcriptional regulator</fullName>
    </recommendedName>
</protein>
<proteinExistence type="predicted"/>
<sequence length="69" mass="7786">MVEQALVKNAEELKPKFQVASKEHHTTKRKVAKYCNTNEFQFSKAISGDPAKRSQEIRKAAAEILGIEI</sequence>
<evidence type="ECO:0000313" key="1">
    <source>
        <dbReference type="EMBL" id="SFD31301.1"/>
    </source>
</evidence>